<gene>
    <name evidence="14" type="ORF">Acr_00g0051040</name>
</gene>
<evidence type="ECO:0000256" key="2">
    <source>
        <dbReference type="ARBA" id="ARBA00012513"/>
    </source>
</evidence>
<evidence type="ECO:0000256" key="10">
    <source>
        <dbReference type="ARBA" id="ARBA00047899"/>
    </source>
</evidence>
<dbReference type="SUPFAM" id="SSF56112">
    <property type="entry name" value="Protein kinase-like (PK-like)"/>
    <property type="match status" value="1"/>
</dbReference>
<feature type="compositionally biased region" description="Acidic residues" evidence="12">
    <location>
        <begin position="405"/>
        <end position="417"/>
    </location>
</feature>
<proteinExistence type="predicted"/>
<dbReference type="EMBL" id="BJWL01000275">
    <property type="protein sequence ID" value="GFS37268.1"/>
    <property type="molecule type" value="Genomic_DNA"/>
</dbReference>
<dbReference type="GO" id="GO:0005524">
    <property type="term" value="F:ATP binding"/>
    <property type="evidence" value="ECO:0007669"/>
    <property type="project" value="UniProtKB-KW"/>
</dbReference>
<dbReference type="Proteomes" id="UP000585474">
    <property type="component" value="Unassembled WGS sequence"/>
</dbReference>
<comment type="subcellular location">
    <subcellularLocation>
        <location evidence="1">Cell membrane</location>
        <topology evidence="1">Single-pass membrane protein</topology>
    </subcellularLocation>
</comment>
<dbReference type="Pfam" id="PF07714">
    <property type="entry name" value="PK_Tyr_Ser-Thr"/>
    <property type="match status" value="1"/>
</dbReference>
<keyword evidence="15" id="KW-1185">Reference proteome</keyword>
<keyword evidence="9" id="KW-0472">Membrane</keyword>
<dbReference type="PANTHER" id="PTHR47982">
    <property type="entry name" value="PROLINE-RICH RECEPTOR-LIKE PROTEIN KINASE PERK4"/>
    <property type="match status" value="1"/>
</dbReference>
<sequence length="417" mass="46760">MNRRRSSLELASRFLQLPLGIGHEKFCFGKGFVIAAEVFDQLSVRYMAPEYASSGKLTEKADVFSFGVVLLELITGRKSVDPSQPLGDESLVEWVGFMSMNLVIYELKAGGVDERHLVGAKLEKLAEHGLLNEKGGEGRTMLDSWDLGVWNVALTPSRDWSPMISPECLSPNPLDRGKTSPTFSMEPRQAIFTELAQSQSAVSSSPLGENYIVDMRSNNEFFEIKGIGDLARKEGTSTVRPPLLDGTNYPYWKAKMRDFLKAIDECVWLAVVNGWTSPTPTTGTITILKPTTLWDKTDFDNCGWNSKAMNAIYNGVTAEEFDESQIVKSLKRHEIFYRLLMKKTKRIKVLTVTWSNYEKEEELDSDDETENYTAFMTSAAEVTETSSKALKTEKSYKSDDTVGSLEEESDDEDMSEL</sequence>
<evidence type="ECO:0000256" key="11">
    <source>
        <dbReference type="ARBA" id="ARBA00048679"/>
    </source>
</evidence>
<keyword evidence="3" id="KW-0723">Serine/threonine-protein kinase</keyword>
<keyword evidence="6" id="KW-0547">Nucleotide-binding</keyword>
<dbReference type="GO" id="GO:0004674">
    <property type="term" value="F:protein serine/threonine kinase activity"/>
    <property type="evidence" value="ECO:0007669"/>
    <property type="project" value="UniProtKB-KW"/>
</dbReference>
<evidence type="ECO:0000256" key="3">
    <source>
        <dbReference type="ARBA" id="ARBA00022527"/>
    </source>
</evidence>
<evidence type="ECO:0000313" key="14">
    <source>
        <dbReference type="EMBL" id="GFS37268.1"/>
    </source>
</evidence>
<name>A0A7J0DKN9_9ERIC</name>
<keyword evidence="8" id="KW-1133">Transmembrane helix</keyword>
<keyword evidence="5" id="KW-0812">Transmembrane</keyword>
<evidence type="ECO:0000256" key="9">
    <source>
        <dbReference type="ARBA" id="ARBA00023136"/>
    </source>
</evidence>
<dbReference type="InterPro" id="IPR001245">
    <property type="entry name" value="Ser-Thr/Tyr_kinase_cat_dom"/>
</dbReference>
<keyword evidence="7" id="KW-0067">ATP-binding</keyword>
<dbReference type="OrthoDB" id="4062651at2759"/>
<organism evidence="14 15">
    <name type="scientific">Actinidia rufa</name>
    <dbReference type="NCBI Taxonomy" id="165716"/>
    <lineage>
        <taxon>Eukaryota</taxon>
        <taxon>Viridiplantae</taxon>
        <taxon>Streptophyta</taxon>
        <taxon>Embryophyta</taxon>
        <taxon>Tracheophyta</taxon>
        <taxon>Spermatophyta</taxon>
        <taxon>Magnoliopsida</taxon>
        <taxon>eudicotyledons</taxon>
        <taxon>Gunneridae</taxon>
        <taxon>Pentapetalae</taxon>
        <taxon>asterids</taxon>
        <taxon>Ericales</taxon>
        <taxon>Actinidiaceae</taxon>
        <taxon>Actinidia</taxon>
    </lineage>
</organism>
<dbReference type="InterPro" id="IPR047117">
    <property type="entry name" value="PERK1-13-like"/>
</dbReference>
<evidence type="ECO:0000256" key="7">
    <source>
        <dbReference type="ARBA" id="ARBA00022840"/>
    </source>
</evidence>
<evidence type="ECO:0000256" key="6">
    <source>
        <dbReference type="ARBA" id="ARBA00022741"/>
    </source>
</evidence>
<evidence type="ECO:0000256" key="12">
    <source>
        <dbReference type="SAM" id="MobiDB-lite"/>
    </source>
</evidence>
<evidence type="ECO:0000256" key="1">
    <source>
        <dbReference type="ARBA" id="ARBA00004162"/>
    </source>
</evidence>
<comment type="caution">
    <text evidence="14">The sequence shown here is derived from an EMBL/GenBank/DDBJ whole genome shotgun (WGS) entry which is preliminary data.</text>
</comment>
<keyword evidence="14" id="KW-0418">Kinase</keyword>
<reference evidence="15" key="1">
    <citation type="submission" date="2019-07" db="EMBL/GenBank/DDBJ databases">
        <title>De Novo Assembly of kiwifruit Actinidia rufa.</title>
        <authorList>
            <person name="Sugita-Konishi S."/>
            <person name="Sato K."/>
            <person name="Mori E."/>
            <person name="Abe Y."/>
            <person name="Kisaki G."/>
            <person name="Hamano K."/>
            <person name="Suezawa K."/>
            <person name="Otani M."/>
            <person name="Fukuda T."/>
            <person name="Manabe T."/>
            <person name="Gomi K."/>
            <person name="Tabuchi M."/>
            <person name="Akimitsu K."/>
            <person name="Kataoka I."/>
        </authorList>
    </citation>
    <scope>NUCLEOTIDE SEQUENCE [LARGE SCALE GENOMIC DNA]</scope>
    <source>
        <strain evidence="15">cv. Fuchu</strain>
    </source>
</reference>
<feature type="compositionally biased region" description="Basic and acidic residues" evidence="12">
    <location>
        <begin position="390"/>
        <end position="400"/>
    </location>
</feature>
<dbReference type="EC" id="2.7.11.1" evidence="2"/>
<keyword evidence="4" id="KW-0808">Transferase</keyword>
<dbReference type="AlphaFoldDB" id="A0A7J0DKN9"/>
<comment type="catalytic activity">
    <reaction evidence="10">
        <text>L-threonyl-[protein] + ATP = O-phospho-L-threonyl-[protein] + ADP + H(+)</text>
        <dbReference type="Rhea" id="RHEA:46608"/>
        <dbReference type="Rhea" id="RHEA-COMP:11060"/>
        <dbReference type="Rhea" id="RHEA-COMP:11605"/>
        <dbReference type="ChEBI" id="CHEBI:15378"/>
        <dbReference type="ChEBI" id="CHEBI:30013"/>
        <dbReference type="ChEBI" id="CHEBI:30616"/>
        <dbReference type="ChEBI" id="CHEBI:61977"/>
        <dbReference type="ChEBI" id="CHEBI:456216"/>
        <dbReference type="EC" id="2.7.11.1"/>
    </reaction>
</comment>
<dbReference type="InterPro" id="IPR011009">
    <property type="entry name" value="Kinase-like_dom_sf"/>
</dbReference>
<accession>A0A7J0DKN9</accession>
<evidence type="ECO:0000259" key="13">
    <source>
        <dbReference type="Pfam" id="PF07714"/>
    </source>
</evidence>
<dbReference type="GO" id="GO:0005886">
    <property type="term" value="C:plasma membrane"/>
    <property type="evidence" value="ECO:0007669"/>
    <property type="project" value="UniProtKB-SubCell"/>
</dbReference>
<feature type="domain" description="Serine-threonine/tyrosine-protein kinase catalytic" evidence="13">
    <location>
        <begin position="41"/>
        <end position="79"/>
    </location>
</feature>
<evidence type="ECO:0000256" key="5">
    <source>
        <dbReference type="ARBA" id="ARBA00022692"/>
    </source>
</evidence>
<evidence type="ECO:0000313" key="15">
    <source>
        <dbReference type="Proteomes" id="UP000585474"/>
    </source>
</evidence>
<dbReference type="PANTHER" id="PTHR47982:SF44">
    <property type="entry name" value="PROLINE-RICH RECEPTOR-LIKE PROTEIN KINASE PERK13-RELATED"/>
    <property type="match status" value="1"/>
</dbReference>
<comment type="catalytic activity">
    <reaction evidence="11">
        <text>L-seryl-[protein] + ATP = O-phospho-L-seryl-[protein] + ADP + H(+)</text>
        <dbReference type="Rhea" id="RHEA:17989"/>
        <dbReference type="Rhea" id="RHEA-COMP:9863"/>
        <dbReference type="Rhea" id="RHEA-COMP:11604"/>
        <dbReference type="ChEBI" id="CHEBI:15378"/>
        <dbReference type="ChEBI" id="CHEBI:29999"/>
        <dbReference type="ChEBI" id="CHEBI:30616"/>
        <dbReference type="ChEBI" id="CHEBI:83421"/>
        <dbReference type="ChEBI" id="CHEBI:456216"/>
        <dbReference type="EC" id="2.7.11.1"/>
    </reaction>
</comment>
<evidence type="ECO:0000256" key="8">
    <source>
        <dbReference type="ARBA" id="ARBA00022989"/>
    </source>
</evidence>
<evidence type="ECO:0000256" key="4">
    <source>
        <dbReference type="ARBA" id="ARBA00022679"/>
    </source>
</evidence>
<protein>
    <recommendedName>
        <fullName evidence="2">non-specific serine/threonine protein kinase</fullName>
        <ecNumber evidence="2">2.7.11.1</ecNumber>
    </recommendedName>
</protein>
<feature type="region of interest" description="Disordered" evidence="12">
    <location>
        <begin position="378"/>
        <end position="417"/>
    </location>
</feature>
<dbReference type="Gene3D" id="1.10.510.10">
    <property type="entry name" value="Transferase(Phosphotransferase) domain 1"/>
    <property type="match status" value="1"/>
</dbReference>